<dbReference type="AlphaFoldDB" id="A0A9Q3H879"/>
<sequence length="109" mass="12472">MHAPLHEPFSNRPFVHVQVFPHFYHGAYNTGAKGYIDLSQPKIIKFCLMINSFKRSHHLRVIMPKVSQRTEAIKDLQLMWVITCIQVNQIQIASLLILDSDSSGSLNGR</sequence>
<comment type="caution">
    <text evidence="1">The sequence shown here is derived from an EMBL/GenBank/DDBJ whole genome shotgun (WGS) entry which is preliminary data.</text>
</comment>
<dbReference type="EMBL" id="AVOT02012052">
    <property type="protein sequence ID" value="MBW0493404.1"/>
    <property type="molecule type" value="Genomic_DNA"/>
</dbReference>
<accession>A0A9Q3H879</accession>
<keyword evidence="2" id="KW-1185">Reference proteome</keyword>
<evidence type="ECO:0000313" key="2">
    <source>
        <dbReference type="Proteomes" id="UP000765509"/>
    </source>
</evidence>
<name>A0A9Q3H879_9BASI</name>
<dbReference type="Proteomes" id="UP000765509">
    <property type="component" value="Unassembled WGS sequence"/>
</dbReference>
<proteinExistence type="predicted"/>
<protein>
    <submittedName>
        <fullName evidence="1">Uncharacterized protein</fullName>
    </submittedName>
</protein>
<organism evidence="1 2">
    <name type="scientific">Austropuccinia psidii MF-1</name>
    <dbReference type="NCBI Taxonomy" id="1389203"/>
    <lineage>
        <taxon>Eukaryota</taxon>
        <taxon>Fungi</taxon>
        <taxon>Dikarya</taxon>
        <taxon>Basidiomycota</taxon>
        <taxon>Pucciniomycotina</taxon>
        <taxon>Pucciniomycetes</taxon>
        <taxon>Pucciniales</taxon>
        <taxon>Sphaerophragmiaceae</taxon>
        <taxon>Austropuccinia</taxon>
    </lineage>
</organism>
<reference evidence="1" key="1">
    <citation type="submission" date="2021-03" db="EMBL/GenBank/DDBJ databases">
        <title>Draft genome sequence of rust myrtle Austropuccinia psidii MF-1, a brazilian biotype.</title>
        <authorList>
            <person name="Quecine M.C."/>
            <person name="Pachon D.M.R."/>
            <person name="Bonatelli M.L."/>
            <person name="Correr F.H."/>
            <person name="Franceschini L.M."/>
            <person name="Leite T.F."/>
            <person name="Margarido G.R.A."/>
            <person name="Almeida C.A."/>
            <person name="Ferrarezi J.A."/>
            <person name="Labate C.A."/>
        </authorList>
    </citation>
    <scope>NUCLEOTIDE SEQUENCE</scope>
    <source>
        <strain evidence="1">MF-1</strain>
    </source>
</reference>
<evidence type="ECO:0000313" key="1">
    <source>
        <dbReference type="EMBL" id="MBW0493404.1"/>
    </source>
</evidence>
<gene>
    <name evidence="1" type="ORF">O181_033119</name>
</gene>